<dbReference type="AlphaFoldDB" id="A0AA48M4J7"/>
<name>A0AA48M4J7_9ZZZZ</name>
<reference evidence="2" key="1">
    <citation type="submission" date="2023-07" db="EMBL/GenBank/DDBJ databases">
        <authorList>
            <person name="Pelsma A.J. K."/>
        </authorList>
    </citation>
    <scope>NUCLEOTIDE SEQUENCE</scope>
</reference>
<sequence>MQDNVPRSNAVGAGRIRFLIGENGNDILRLRKKRIDHFTLRQRREKKFIKIADLIEDAVIEPLRNAIDEDLRRQAYYRLFAKDLLDGFFGRYTSSGIKSQVRFLSEHVPMWKMSGQRLTNLLETFDVESRISNYLSHCWLRSDDALRWCVRAQIAQKPGLLKKYKLGVEAPRPGPKDVLEAAPPSPDIQKSKALHVTGENRPQWG</sequence>
<accession>A0AA48M4J7</accession>
<proteinExistence type="predicted"/>
<protein>
    <submittedName>
        <fullName evidence="2">Uncharacterized protein</fullName>
    </submittedName>
</protein>
<gene>
    <name evidence="2" type="ORF">AMST5_02467</name>
</gene>
<evidence type="ECO:0000256" key="1">
    <source>
        <dbReference type="SAM" id="MobiDB-lite"/>
    </source>
</evidence>
<feature type="region of interest" description="Disordered" evidence="1">
    <location>
        <begin position="173"/>
        <end position="205"/>
    </location>
</feature>
<dbReference type="EMBL" id="OY288114">
    <property type="protein sequence ID" value="CAJ0872979.1"/>
    <property type="molecule type" value="Genomic_DNA"/>
</dbReference>
<evidence type="ECO:0000313" key="2">
    <source>
        <dbReference type="EMBL" id="CAJ0872979.1"/>
    </source>
</evidence>
<organism evidence="2">
    <name type="scientific">freshwater sediment metagenome</name>
    <dbReference type="NCBI Taxonomy" id="556182"/>
    <lineage>
        <taxon>unclassified sequences</taxon>
        <taxon>metagenomes</taxon>
        <taxon>ecological metagenomes</taxon>
    </lineage>
</organism>